<dbReference type="Pfam" id="PF01926">
    <property type="entry name" value="MMR_HSR1"/>
    <property type="match status" value="1"/>
</dbReference>
<gene>
    <name evidence="6 9" type="primary">mnmE</name>
    <name evidence="6" type="synonym">trmE</name>
    <name evidence="9" type="ORF">EKO24_019930</name>
</gene>
<feature type="binding site" evidence="6">
    <location>
        <position position="269"/>
    </location>
    <ligand>
        <name>Mg(2+)</name>
        <dbReference type="ChEBI" id="CHEBI:18420"/>
    </ligand>
</feature>
<comment type="function">
    <text evidence="6">Exhibits a very high intrinsic GTPase hydrolysis rate. Involved in the addition of a carboxymethylaminomethyl (cmnm) group at the wobble position (U34) of certain tRNAs, forming tRNA-cmnm(5)s(2)U34.</text>
</comment>
<dbReference type="Pfam" id="PF12631">
    <property type="entry name" value="MnmE_helical"/>
    <property type="match status" value="1"/>
</dbReference>
<keyword evidence="4 6" id="KW-0630">Potassium</keyword>
<evidence type="ECO:0000256" key="7">
    <source>
        <dbReference type="RuleBase" id="RU003313"/>
    </source>
</evidence>
<feature type="binding site" evidence="6">
    <location>
        <position position="99"/>
    </location>
    <ligand>
        <name>(6S)-5-formyl-5,6,7,8-tetrahydrofolate</name>
        <dbReference type="ChEBI" id="CHEBI:57457"/>
    </ligand>
</feature>
<dbReference type="InterPro" id="IPR006073">
    <property type="entry name" value="GTP-bd"/>
</dbReference>
<keyword evidence="2 6" id="KW-0819">tRNA processing</keyword>
<feature type="binding site" evidence="6">
    <location>
        <begin position="263"/>
        <end position="269"/>
    </location>
    <ligand>
        <name>GTP</name>
        <dbReference type="ChEBI" id="CHEBI:37565"/>
    </ligand>
</feature>
<sequence length="465" mass="50469">MARNTPDTIAAIATPPGNGGVGIIRISGTNVSEIAEHLTHRACSQQASGIHSIPGDNKTLIPRLAQYSSFIDADGSVIDSGIVLYFPAPASYTGEDILELQGHGGSVVLDMLLRRVLSLGARLANPGEFTERAFLNNKLDLAQAEAVADLIESSTEQSVRSAQKSMQGVFSIQVNELVEELTELRTYVEAAIDFVDEEIDFLTDGVVENRITKILQRIEQIQRTAQQGRLLRDGMTVVLAGKPNAGKSSLLNALAGHEAAIVTDIAGTTRDVLKERIQLDGMPLHIIDTAGLRESGDAIEQEGIRRAHQEIKNADKILLLIDVREPDIESVLKTLPSSGNVTQIYNKIDLLGIAPEIKQTEFGTQIYLSIKTGSGMELLKQHLKQSVGFNEATDNVFIARRRHIEALNKGYEFVESALDQLRSSQAGELVAEDLKQAQMSLAEITGTFTSDDLLGKIFSSFCIGK</sequence>
<keyword evidence="3 6" id="KW-0547">Nucleotide-binding</keyword>
<name>A0ABY3C5M3_9GAMM</name>
<dbReference type="CDD" id="cd04164">
    <property type="entry name" value="trmE"/>
    <property type="match status" value="1"/>
</dbReference>
<comment type="caution">
    <text evidence="6">Lacks conserved residue(s) required for the propagation of feature annotation.</text>
</comment>
<evidence type="ECO:0000256" key="3">
    <source>
        <dbReference type="ARBA" id="ARBA00022741"/>
    </source>
</evidence>
<dbReference type="Gene3D" id="3.40.50.300">
    <property type="entry name" value="P-loop containing nucleotide triphosphate hydrolases"/>
    <property type="match status" value="1"/>
</dbReference>
<dbReference type="InterPro" id="IPR027368">
    <property type="entry name" value="MnmE_dom2"/>
</dbReference>
<dbReference type="HAMAP" id="MF_00379">
    <property type="entry name" value="GTPase_MnmE"/>
    <property type="match status" value="1"/>
</dbReference>
<dbReference type="Proteomes" id="UP000733744">
    <property type="component" value="Unassembled WGS sequence"/>
</dbReference>
<feature type="domain" description="TrmE-type G" evidence="8">
    <location>
        <begin position="234"/>
        <end position="388"/>
    </location>
</feature>
<dbReference type="PROSITE" id="PS51709">
    <property type="entry name" value="G_TRME"/>
    <property type="match status" value="1"/>
</dbReference>
<reference evidence="9 10" key="1">
    <citation type="journal article" date="2019" name="Antonie Van Leeuwenhoek">
        <title>Description of 'Ca. Methylobacter oryzae' KRF1, a novel species from the environmentally important Methylobacter clade 2.</title>
        <authorList>
            <person name="Khatri K."/>
            <person name="Mohite J.A."/>
            <person name="Pandit P.S."/>
            <person name="Bahulikar R."/>
            <person name="Rahalkar M.C."/>
        </authorList>
    </citation>
    <scope>NUCLEOTIDE SEQUENCE [LARGE SCALE GENOMIC DNA]</scope>
    <source>
        <strain evidence="9 10">KRF1</strain>
    </source>
</reference>
<dbReference type="InterPro" id="IPR025867">
    <property type="entry name" value="MnmE_helical"/>
</dbReference>
<evidence type="ECO:0000313" key="10">
    <source>
        <dbReference type="Proteomes" id="UP000733744"/>
    </source>
</evidence>
<dbReference type="Gene3D" id="1.20.120.430">
    <property type="entry name" value="tRNA modification GTPase MnmE domain 2"/>
    <property type="match status" value="1"/>
</dbReference>
<keyword evidence="6" id="KW-0378">Hydrolase</keyword>
<feature type="binding site" evidence="6">
    <location>
        <position position="465"/>
    </location>
    <ligand>
        <name>(6S)-5-formyl-5,6,7,8-tetrahydrofolate</name>
        <dbReference type="ChEBI" id="CHEBI:57457"/>
    </ligand>
</feature>
<dbReference type="InterPro" id="IPR005225">
    <property type="entry name" value="Small_GTP-bd"/>
</dbReference>
<dbReference type="Gene3D" id="3.30.1360.120">
    <property type="entry name" value="Probable tRNA modification gtpase trme, domain 1"/>
    <property type="match status" value="1"/>
</dbReference>
<dbReference type="InterPro" id="IPR027266">
    <property type="entry name" value="TrmE/GcvT-like"/>
</dbReference>
<dbReference type="Pfam" id="PF10396">
    <property type="entry name" value="TrmE_N"/>
    <property type="match status" value="1"/>
</dbReference>
<feature type="binding site" evidence="6">
    <location>
        <position position="268"/>
    </location>
    <ligand>
        <name>K(+)</name>
        <dbReference type="ChEBI" id="CHEBI:29103"/>
    </ligand>
</feature>
<dbReference type="PANTHER" id="PTHR42714:SF2">
    <property type="entry name" value="TRNA MODIFICATION GTPASE GTPBP3, MITOCHONDRIAL"/>
    <property type="match status" value="1"/>
</dbReference>
<dbReference type="CDD" id="cd14858">
    <property type="entry name" value="TrmE_N"/>
    <property type="match status" value="1"/>
</dbReference>
<dbReference type="PANTHER" id="PTHR42714">
    <property type="entry name" value="TRNA MODIFICATION GTPASE GTPBP3"/>
    <property type="match status" value="1"/>
</dbReference>
<dbReference type="SUPFAM" id="SSF52540">
    <property type="entry name" value="P-loop containing nucleoside triphosphate hydrolases"/>
    <property type="match status" value="1"/>
</dbReference>
<comment type="cofactor">
    <cofactor evidence="6">
        <name>K(+)</name>
        <dbReference type="ChEBI" id="CHEBI:29103"/>
    </cofactor>
    <text evidence="6">Binds 1 potassium ion per subunit.</text>
</comment>
<comment type="subcellular location">
    <subcellularLocation>
        <location evidence="6">Cytoplasm</location>
    </subcellularLocation>
</comment>
<feature type="binding site" evidence="6">
    <location>
        <position position="248"/>
    </location>
    <ligand>
        <name>Mg(2+)</name>
        <dbReference type="ChEBI" id="CHEBI:18420"/>
    </ligand>
</feature>
<feature type="binding site" evidence="6">
    <location>
        <begin position="244"/>
        <end position="249"/>
    </location>
    <ligand>
        <name>GTP</name>
        <dbReference type="ChEBI" id="CHEBI:37565"/>
    </ligand>
</feature>
<feature type="binding site" evidence="6">
    <location>
        <position position="263"/>
    </location>
    <ligand>
        <name>K(+)</name>
        <dbReference type="ChEBI" id="CHEBI:29103"/>
    </ligand>
</feature>
<feature type="binding site" evidence="6">
    <location>
        <position position="244"/>
    </location>
    <ligand>
        <name>K(+)</name>
        <dbReference type="ChEBI" id="CHEBI:29103"/>
    </ligand>
</feature>
<dbReference type="NCBIfam" id="NF003661">
    <property type="entry name" value="PRK05291.1-3"/>
    <property type="match status" value="1"/>
</dbReference>
<evidence type="ECO:0000256" key="6">
    <source>
        <dbReference type="HAMAP-Rule" id="MF_00379"/>
    </source>
</evidence>
<dbReference type="NCBIfam" id="TIGR00450">
    <property type="entry name" value="mnmE_trmE_thdF"/>
    <property type="match status" value="1"/>
</dbReference>
<evidence type="ECO:0000256" key="5">
    <source>
        <dbReference type="ARBA" id="ARBA00023134"/>
    </source>
</evidence>
<keyword evidence="6" id="KW-0963">Cytoplasm</keyword>
<evidence type="ECO:0000256" key="4">
    <source>
        <dbReference type="ARBA" id="ARBA00022958"/>
    </source>
</evidence>
<comment type="subunit">
    <text evidence="6">Homodimer. Heterotetramer of two MnmE and two MnmG subunits.</text>
</comment>
<dbReference type="InterPro" id="IPR018948">
    <property type="entry name" value="GTP-bd_TrmE_N"/>
</dbReference>
<keyword evidence="5 6" id="KW-0342">GTP-binding</keyword>
<evidence type="ECO:0000256" key="1">
    <source>
        <dbReference type="ARBA" id="ARBA00011043"/>
    </source>
</evidence>
<organism evidence="9 10">
    <name type="scientific">Candidatus Methylobacter oryzae</name>
    <dbReference type="NCBI Taxonomy" id="2497749"/>
    <lineage>
        <taxon>Bacteria</taxon>
        <taxon>Pseudomonadati</taxon>
        <taxon>Pseudomonadota</taxon>
        <taxon>Gammaproteobacteria</taxon>
        <taxon>Methylococcales</taxon>
        <taxon>Methylococcaceae</taxon>
        <taxon>Methylobacter</taxon>
    </lineage>
</organism>
<keyword evidence="6" id="KW-0460">Magnesium</keyword>
<dbReference type="InterPro" id="IPR027417">
    <property type="entry name" value="P-loop_NTPase"/>
</dbReference>
<comment type="caution">
    <text evidence="9">The sequence shown here is derived from an EMBL/GenBank/DDBJ whole genome shotgun (WGS) entry which is preliminary data.</text>
</comment>
<dbReference type="InterPro" id="IPR004520">
    <property type="entry name" value="GTPase_MnmE"/>
</dbReference>
<keyword evidence="10" id="KW-1185">Reference proteome</keyword>
<dbReference type="InterPro" id="IPR031168">
    <property type="entry name" value="G_TrmE"/>
</dbReference>
<proteinExistence type="inferred from homology"/>
<dbReference type="SUPFAM" id="SSF116878">
    <property type="entry name" value="TrmE connector domain"/>
    <property type="match status" value="1"/>
</dbReference>
<feature type="binding site" evidence="6">
    <location>
        <begin position="288"/>
        <end position="291"/>
    </location>
    <ligand>
        <name>GTP</name>
        <dbReference type="ChEBI" id="CHEBI:37565"/>
    </ligand>
</feature>
<feature type="binding site" evidence="6">
    <location>
        <position position="25"/>
    </location>
    <ligand>
        <name>(6S)-5-formyl-5,6,7,8-tetrahydrofolate</name>
        <dbReference type="ChEBI" id="CHEBI:57457"/>
    </ligand>
</feature>
<evidence type="ECO:0000256" key="2">
    <source>
        <dbReference type="ARBA" id="ARBA00022694"/>
    </source>
</evidence>
<dbReference type="RefSeq" id="WP_127029828.1">
    <property type="nucleotide sequence ID" value="NZ_RYFG02000119.1"/>
</dbReference>
<dbReference type="NCBIfam" id="TIGR00231">
    <property type="entry name" value="small_GTP"/>
    <property type="match status" value="1"/>
</dbReference>
<keyword evidence="6" id="KW-0479">Metal-binding</keyword>
<protein>
    <recommendedName>
        <fullName evidence="6">tRNA modification GTPase MnmE</fullName>
        <ecNumber evidence="6">3.6.-.-</ecNumber>
    </recommendedName>
</protein>
<comment type="similarity">
    <text evidence="1 6 7">Belongs to the TRAFAC class TrmE-Era-EngA-EngB-Septin-like GTPase superfamily. TrmE GTPase family.</text>
</comment>
<evidence type="ECO:0000313" key="9">
    <source>
        <dbReference type="EMBL" id="TRW90305.1"/>
    </source>
</evidence>
<dbReference type="EC" id="3.6.-.-" evidence="6"/>
<feature type="binding site" evidence="6">
    <location>
        <position position="265"/>
    </location>
    <ligand>
        <name>K(+)</name>
        <dbReference type="ChEBI" id="CHEBI:29103"/>
    </ligand>
</feature>
<dbReference type="EMBL" id="RYFG02000119">
    <property type="protein sequence ID" value="TRW90305.1"/>
    <property type="molecule type" value="Genomic_DNA"/>
</dbReference>
<evidence type="ECO:0000259" key="8">
    <source>
        <dbReference type="PROSITE" id="PS51709"/>
    </source>
</evidence>
<feature type="binding site" evidence="6">
    <location>
        <position position="138"/>
    </location>
    <ligand>
        <name>(6S)-5-formyl-5,6,7,8-tetrahydrofolate</name>
        <dbReference type="ChEBI" id="CHEBI:57457"/>
    </ligand>
</feature>
<accession>A0ABY3C5M3</accession>